<sequence>MAAAMLFPISSPGFSQWRFGRRNFQERHRSVKLRSSNAAHPIAAKNNGQLDGDRAGKDARDVLGGDPAACCSRCGSSGSVQCLTCSGTGLYVESILESQGIIAKVRCLGCGGAGRIMCPQCGGRCHA</sequence>
<protein>
    <recommendedName>
        <fullName evidence="3">CR-type domain-containing protein</fullName>
    </recommendedName>
</protein>
<organism evidence="2">
    <name type="scientific">Selaginella moellendorffii</name>
    <name type="common">Spikemoss</name>
    <dbReference type="NCBI Taxonomy" id="88036"/>
    <lineage>
        <taxon>Eukaryota</taxon>
        <taxon>Viridiplantae</taxon>
        <taxon>Streptophyta</taxon>
        <taxon>Embryophyta</taxon>
        <taxon>Tracheophyta</taxon>
        <taxon>Lycopodiopsida</taxon>
        <taxon>Selaginellales</taxon>
        <taxon>Selaginellaceae</taxon>
        <taxon>Selaginella</taxon>
    </lineage>
</organism>
<dbReference type="AlphaFoldDB" id="D8RDW6"/>
<evidence type="ECO:0000313" key="2">
    <source>
        <dbReference type="Proteomes" id="UP000001514"/>
    </source>
</evidence>
<name>D8RDW6_SELML</name>
<dbReference type="KEGG" id="smo:SELMODRAFT_410180"/>
<proteinExistence type="predicted"/>
<dbReference type="EMBL" id="GL377577">
    <property type="protein sequence ID" value="EFJ29327.1"/>
    <property type="molecule type" value="Genomic_DNA"/>
</dbReference>
<dbReference type="PANTHER" id="PTHR15852">
    <property type="entry name" value="PLASTID TRANSCRIPTIONALLY ACTIVE PROTEIN"/>
    <property type="match status" value="1"/>
</dbReference>
<dbReference type="eggNOG" id="ENOG502S1IX">
    <property type="taxonomic scope" value="Eukaryota"/>
</dbReference>
<keyword evidence="2" id="KW-1185">Reference proteome</keyword>
<dbReference type="STRING" id="88036.D8RDW6"/>
<dbReference type="Gramene" id="EFJ29327">
    <property type="protein sequence ID" value="EFJ29327"/>
    <property type="gene ID" value="SELMODRAFT_410180"/>
</dbReference>
<accession>D8RDW6</accession>
<dbReference type="Proteomes" id="UP000001514">
    <property type="component" value="Unassembled WGS sequence"/>
</dbReference>
<evidence type="ECO:0000313" key="1">
    <source>
        <dbReference type="EMBL" id="EFJ29327.1"/>
    </source>
</evidence>
<dbReference type="PANTHER" id="PTHR15852:SF13">
    <property type="entry name" value="DNAJ_HSP40 CYSTEINE-RICH DOMAIN SUPERFAMILY PROTEIN"/>
    <property type="match status" value="1"/>
</dbReference>
<dbReference type="HOGENOM" id="CLU_1974352_0_0_1"/>
<evidence type="ECO:0008006" key="3">
    <source>
        <dbReference type="Google" id="ProtNLM"/>
    </source>
</evidence>
<gene>
    <name evidence="1" type="ORF">SELMODRAFT_410180</name>
</gene>
<dbReference type="InParanoid" id="D8RDW6"/>
<reference evidence="1 2" key="1">
    <citation type="journal article" date="2011" name="Science">
        <title>The Selaginella genome identifies genetic changes associated with the evolution of vascular plants.</title>
        <authorList>
            <person name="Banks J.A."/>
            <person name="Nishiyama T."/>
            <person name="Hasebe M."/>
            <person name="Bowman J.L."/>
            <person name="Gribskov M."/>
            <person name="dePamphilis C."/>
            <person name="Albert V.A."/>
            <person name="Aono N."/>
            <person name="Aoyama T."/>
            <person name="Ambrose B.A."/>
            <person name="Ashton N.W."/>
            <person name="Axtell M.J."/>
            <person name="Barker E."/>
            <person name="Barker M.S."/>
            <person name="Bennetzen J.L."/>
            <person name="Bonawitz N.D."/>
            <person name="Chapple C."/>
            <person name="Cheng C."/>
            <person name="Correa L.G."/>
            <person name="Dacre M."/>
            <person name="DeBarry J."/>
            <person name="Dreyer I."/>
            <person name="Elias M."/>
            <person name="Engstrom E.M."/>
            <person name="Estelle M."/>
            <person name="Feng L."/>
            <person name="Finet C."/>
            <person name="Floyd S.K."/>
            <person name="Frommer W.B."/>
            <person name="Fujita T."/>
            <person name="Gramzow L."/>
            <person name="Gutensohn M."/>
            <person name="Harholt J."/>
            <person name="Hattori M."/>
            <person name="Heyl A."/>
            <person name="Hirai T."/>
            <person name="Hiwatashi Y."/>
            <person name="Ishikawa M."/>
            <person name="Iwata M."/>
            <person name="Karol K.G."/>
            <person name="Koehler B."/>
            <person name="Kolukisaoglu U."/>
            <person name="Kubo M."/>
            <person name="Kurata T."/>
            <person name="Lalonde S."/>
            <person name="Li K."/>
            <person name="Li Y."/>
            <person name="Litt A."/>
            <person name="Lyons E."/>
            <person name="Manning G."/>
            <person name="Maruyama T."/>
            <person name="Michael T.P."/>
            <person name="Mikami K."/>
            <person name="Miyazaki S."/>
            <person name="Morinaga S."/>
            <person name="Murata T."/>
            <person name="Mueller-Roeber B."/>
            <person name="Nelson D.R."/>
            <person name="Obara M."/>
            <person name="Oguri Y."/>
            <person name="Olmstead R.G."/>
            <person name="Onodera N."/>
            <person name="Petersen B.L."/>
            <person name="Pils B."/>
            <person name="Prigge M."/>
            <person name="Rensing S.A."/>
            <person name="Riano-Pachon D.M."/>
            <person name="Roberts A.W."/>
            <person name="Sato Y."/>
            <person name="Scheller H.V."/>
            <person name="Schulz B."/>
            <person name="Schulz C."/>
            <person name="Shakirov E.V."/>
            <person name="Shibagaki N."/>
            <person name="Shinohara N."/>
            <person name="Shippen D.E."/>
            <person name="Soerensen I."/>
            <person name="Sotooka R."/>
            <person name="Sugimoto N."/>
            <person name="Sugita M."/>
            <person name="Sumikawa N."/>
            <person name="Tanurdzic M."/>
            <person name="Theissen G."/>
            <person name="Ulvskov P."/>
            <person name="Wakazuki S."/>
            <person name="Weng J.K."/>
            <person name="Willats W.W."/>
            <person name="Wipf D."/>
            <person name="Wolf P.G."/>
            <person name="Yang L."/>
            <person name="Zimmer A.D."/>
            <person name="Zhu Q."/>
            <person name="Mitros T."/>
            <person name="Hellsten U."/>
            <person name="Loque D."/>
            <person name="Otillar R."/>
            <person name="Salamov A."/>
            <person name="Schmutz J."/>
            <person name="Shapiro H."/>
            <person name="Lindquist E."/>
            <person name="Lucas S."/>
            <person name="Rokhsar D."/>
            <person name="Grigoriev I.V."/>
        </authorList>
    </citation>
    <scope>NUCLEOTIDE SEQUENCE [LARGE SCALE GENOMIC DNA]</scope>
</reference>